<protein>
    <submittedName>
        <fullName evidence="1">Uncharacterized protein</fullName>
    </submittedName>
</protein>
<accession>A0ACB8RNB2</accession>
<evidence type="ECO:0000313" key="2">
    <source>
        <dbReference type="Proteomes" id="UP000814033"/>
    </source>
</evidence>
<dbReference type="EMBL" id="MU275961">
    <property type="protein sequence ID" value="KAI0045105.1"/>
    <property type="molecule type" value="Genomic_DNA"/>
</dbReference>
<sequence>MQRRQLVQGLLSPISCLDTPSLSPDFDYSVSDTPPIFPETPDYESRSRPFPDHRAPRVTPDERVRRSLDEFRDVSRKGGAGRFLQFLFSPSASPGTKAHAEAFYGCQKEGETMSDLLDIFWSHPAGRNELKNWMASKAVDMVEEVVADEVEALAHQFLFKIEDATPDYLLEFSLEKTVKPKVEQYAPNTARILRNALQSTRAERENLHKKPDKIVLVLMAQIVKHHSQNAQLYAVAHGLAQWAAGAPKQTIEISAKLGLSISYPSLKAARHTISEDCLVRAREVAGGLHMFCYDNMQTSTSEHVEQRPDAPPKVLAGTTKIIYTLRNATEDACRLEPILKARQNPQQITYAQHIRPSFAQHAAIVEHQAQHIVEILLDYSSEFASVATDYKSSPLLKHAPSRPPPSGYKTEQFPLSTSTTEESTIAGNIEVWRETYQDDLKRKPADFEFAIPSINDQATNSHIRGAQARRRGDKTPLGTLSIAQLGPGMFHVLLNSSWYILHLHRGDGRDVGSLESFIQLLNRKRHGSAHPDYHALKATEEQVLFGIILHAWKVECGFSSLAEFAASRPSVETLLQIARKILINHASSPSPETTRTDPANVDTRDDIRYNTVLLTQDLLNFYTMFRAIKSGDPGRIEQLLGIFATWFCGAGARNYCTEFLHLLQNLHIAWPADFANVMRDNLLVNMSGRDDHWTGVDENIEHLIHTLKQMYAARGIHADWDLLRTISPGAHVFRQLLRVFRETLGVGYKGITHTDVDTSDSVRQVASKSEEWELLTVKSGRKAVGGLTKDALALGVQQLNTPGKGRLAELHKRRQLWIEKGIHEVEEDEMPPPELSIVFE</sequence>
<reference evidence="1" key="1">
    <citation type="submission" date="2021-02" db="EMBL/GenBank/DDBJ databases">
        <authorList>
            <consortium name="DOE Joint Genome Institute"/>
            <person name="Ahrendt S."/>
            <person name="Looney B.P."/>
            <person name="Miyauchi S."/>
            <person name="Morin E."/>
            <person name="Drula E."/>
            <person name="Courty P.E."/>
            <person name="Chicoki N."/>
            <person name="Fauchery L."/>
            <person name="Kohler A."/>
            <person name="Kuo A."/>
            <person name="Labutti K."/>
            <person name="Pangilinan J."/>
            <person name="Lipzen A."/>
            <person name="Riley R."/>
            <person name="Andreopoulos W."/>
            <person name="He G."/>
            <person name="Johnson J."/>
            <person name="Barry K.W."/>
            <person name="Grigoriev I.V."/>
            <person name="Nagy L."/>
            <person name="Hibbett D."/>
            <person name="Henrissat B."/>
            <person name="Matheny P.B."/>
            <person name="Labbe J."/>
            <person name="Martin F."/>
        </authorList>
    </citation>
    <scope>NUCLEOTIDE SEQUENCE</scope>
    <source>
        <strain evidence="1">FP105234-sp</strain>
    </source>
</reference>
<keyword evidence="2" id="KW-1185">Reference proteome</keyword>
<dbReference type="Proteomes" id="UP000814033">
    <property type="component" value="Unassembled WGS sequence"/>
</dbReference>
<name>A0ACB8RNB2_9AGAM</name>
<organism evidence="1 2">
    <name type="scientific">Auriscalpium vulgare</name>
    <dbReference type="NCBI Taxonomy" id="40419"/>
    <lineage>
        <taxon>Eukaryota</taxon>
        <taxon>Fungi</taxon>
        <taxon>Dikarya</taxon>
        <taxon>Basidiomycota</taxon>
        <taxon>Agaricomycotina</taxon>
        <taxon>Agaricomycetes</taxon>
        <taxon>Russulales</taxon>
        <taxon>Auriscalpiaceae</taxon>
        <taxon>Auriscalpium</taxon>
    </lineage>
</organism>
<comment type="caution">
    <text evidence="1">The sequence shown here is derived from an EMBL/GenBank/DDBJ whole genome shotgun (WGS) entry which is preliminary data.</text>
</comment>
<reference evidence="1" key="2">
    <citation type="journal article" date="2022" name="New Phytol.">
        <title>Evolutionary transition to the ectomycorrhizal habit in the genomes of a hyperdiverse lineage of mushroom-forming fungi.</title>
        <authorList>
            <person name="Looney B."/>
            <person name="Miyauchi S."/>
            <person name="Morin E."/>
            <person name="Drula E."/>
            <person name="Courty P.E."/>
            <person name="Kohler A."/>
            <person name="Kuo A."/>
            <person name="LaButti K."/>
            <person name="Pangilinan J."/>
            <person name="Lipzen A."/>
            <person name="Riley R."/>
            <person name="Andreopoulos W."/>
            <person name="He G."/>
            <person name="Johnson J."/>
            <person name="Nolan M."/>
            <person name="Tritt A."/>
            <person name="Barry K.W."/>
            <person name="Grigoriev I.V."/>
            <person name="Nagy L.G."/>
            <person name="Hibbett D."/>
            <person name="Henrissat B."/>
            <person name="Matheny P.B."/>
            <person name="Labbe J."/>
            <person name="Martin F.M."/>
        </authorList>
    </citation>
    <scope>NUCLEOTIDE SEQUENCE</scope>
    <source>
        <strain evidence="1">FP105234-sp</strain>
    </source>
</reference>
<gene>
    <name evidence="1" type="ORF">FA95DRAFT_1495959</name>
</gene>
<proteinExistence type="predicted"/>
<evidence type="ECO:0000313" key="1">
    <source>
        <dbReference type="EMBL" id="KAI0045105.1"/>
    </source>
</evidence>